<dbReference type="Proteomes" id="UP000586042">
    <property type="component" value="Unassembled WGS sequence"/>
</dbReference>
<reference evidence="1 2" key="1">
    <citation type="submission" date="2020-06" db="EMBL/GenBank/DDBJ databases">
        <title>Nonomuraea sp. SMC257, a novel actinomycete isolated from soil.</title>
        <authorList>
            <person name="Chanama M."/>
        </authorList>
    </citation>
    <scope>NUCLEOTIDE SEQUENCE [LARGE SCALE GENOMIC DNA]</scope>
    <source>
        <strain evidence="1 2">SMC257</strain>
    </source>
</reference>
<gene>
    <name evidence="1" type="ORF">HTZ77_03745</name>
</gene>
<dbReference type="AlphaFoldDB" id="A0A7Y6I2V9"/>
<evidence type="ECO:0000313" key="1">
    <source>
        <dbReference type="EMBL" id="NUW30539.1"/>
    </source>
</evidence>
<accession>A0A7Y6I2V9</accession>
<keyword evidence="2" id="KW-1185">Reference proteome</keyword>
<protein>
    <submittedName>
        <fullName evidence="1">Uncharacterized protein</fullName>
    </submittedName>
</protein>
<dbReference type="RefSeq" id="WP_175588025.1">
    <property type="nucleotide sequence ID" value="NZ_JABWGN010000002.1"/>
</dbReference>
<evidence type="ECO:0000313" key="2">
    <source>
        <dbReference type="Proteomes" id="UP000586042"/>
    </source>
</evidence>
<dbReference type="EMBL" id="JABWGN010000002">
    <property type="protein sequence ID" value="NUW30539.1"/>
    <property type="molecule type" value="Genomic_DNA"/>
</dbReference>
<sequence length="567" mass="61275">MVDRITPKHNRARCVQIEARHLIESDPATTEALFAAHSGDHVLISGTREEFTLDAMEDWAVLAGRYQVAWGVMTGVVPREEGSSFPRSGALLIEETKARTLDGEHWPSPADALRQRWTAIGIVAHGDGMHLNLGHSVLCGLLGRAELSRTGAPLPGGCSDTACKKGREKPVVVRARDLECELLVLLSCTSMLLAGELYPSDLGLAHAAWTRGAARYVIGTTRQTAQDPEDFARILHALKAGKTIGQAVLEINRGTDIAQRGALILLGSPYGVVSVTTDARPGPRHEAADPIGPGFVQVLARCHDMERVERAVRLLVRQTLGKTHPLLRATDEAQARRRRFEEVAWTALAFARRGRPLPPTARGRVEQSHTLWQQSMVDLLRGGLLTESRPGAAVGDMLQPALDLWLLPGHRRRTALRCRHCHGRLHLTSLAMSADNHGSRARLDCAACGTTASTVTATYPRAPLTSVPFTASDGHPGQDVRLTLDIPPSPIGLGRRVLVQVRDKSRGEPLPIVEWDLGAGATTTHLDIPLPADGGSDICSARAVVVGDGGIDFYRCVFSSTRSEESC</sequence>
<comment type="caution">
    <text evidence="1">The sequence shown here is derived from an EMBL/GenBank/DDBJ whole genome shotgun (WGS) entry which is preliminary data.</text>
</comment>
<name>A0A7Y6I2V9_9ACTN</name>
<proteinExistence type="predicted"/>
<organism evidence="1 2">
    <name type="scientific">Nonomuraea montanisoli</name>
    <dbReference type="NCBI Taxonomy" id="2741721"/>
    <lineage>
        <taxon>Bacteria</taxon>
        <taxon>Bacillati</taxon>
        <taxon>Actinomycetota</taxon>
        <taxon>Actinomycetes</taxon>
        <taxon>Streptosporangiales</taxon>
        <taxon>Streptosporangiaceae</taxon>
        <taxon>Nonomuraea</taxon>
    </lineage>
</organism>